<reference evidence="2" key="3">
    <citation type="submission" date="2015-02" db="UniProtKB">
        <authorList>
            <consortium name="EnsemblProtists"/>
        </authorList>
    </citation>
    <scope>IDENTIFICATION</scope>
    <source>
        <strain evidence="2">DAOM BR144</strain>
    </source>
</reference>
<accession>K3XAX8</accession>
<dbReference type="EnsemblProtists" id="PYU1_T014377">
    <property type="protein sequence ID" value="PYU1_T014377"/>
    <property type="gene ID" value="PYU1_G014346"/>
</dbReference>
<reference evidence="3" key="1">
    <citation type="journal article" date="2010" name="Genome Biol.">
        <title>Genome sequence of the necrotrophic plant pathogen Pythium ultimum reveals original pathogenicity mechanisms and effector repertoire.</title>
        <authorList>
            <person name="Levesque C.A."/>
            <person name="Brouwer H."/>
            <person name="Cano L."/>
            <person name="Hamilton J.P."/>
            <person name="Holt C."/>
            <person name="Huitema E."/>
            <person name="Raffaele S."/>
            <person name="Robideau G.P."/>
            <person name="Thines M."/>
            <person name="Win J."/>
            <person name="Zerillo M.M."/>
            <person name="Beakes G.W."/>
            <person name="Boore J.L."/>
            <person name="Busam D."/>
            <person name="Dumas B."/>
            <person name="Ferriera S."/>
            <person name="Fuerstenberg S.I."/>
            <person name="Gachon C.M."/>
            <person name="Gaulin E."/>
            <person name="Govers F."/>
            <person name="Grenville-Briggs L."/>
            <person name="Horner N."/>
            <person name="Hostetler J."/>
            <person name="Jiang R.H."/>
            <person name="Johnson J."/>
            <person name="Krajaejun T."/>
            <person name="Lin H."/>
            <person name="Meijer H.J."/>
            <person name="Moore B."/>
            <person name="Morris P."/>
            <person name="Phuntmart V."/>
            <person name="Puiu D."/>
            <person name="Shetty J."/>
            <person name="Stajich J.E."/>
            <person name="Tripathy S."/>
            <person name="Wawra S."/>
            <person name="van West P."/>
            <person name="Whitty B.R."/>
            <person name="Coutinho P.M."/>
            <person name="Henrissat B."/>
            <person name="Martin F."/>
            <person name="Thomas P.D."/>
            <person name="Tyler B.M."/>
            <person name="De Vries R.P."/>
            <person name="Kamoun S."/>
            <person name="Yandell M."/>
            <person name="Tisserat N."/>
            <person name="Buell C.R."/>
        </authorList>
    </citation>
    <scope>NUCLEOTIDE SEQUENCE</scope>
    <source>
        <strain evidence="3">DAOM:BR144</strain>
    </source>
</reference>
<feature type="region of interest" description="Disordered" evidence="1">
    <location>
        <begin position="65"/>
        <end position="87"/>
    </location>
</feature>
<proteinExistence type="predicted"/>
<dbReference type="eggNOG" id="ENOG502SH07">
    <property type="taxonomic scope" value="Eukaryota"/>
</dbReference>
<reference evidence="3" key="2">
    <citation type="submission" date="2010-04" db="EMBL/GenBank/DDBJ databases">
        <authorList>
            <person name="Buell R."/>
            <person name="Hamilton J."/>
            <person name="Hostetler J."/>
        </authorList>
    </citation>
    <scope>NUCLEOTIDE SEQUENCE [LARGE SCALE GENOMIC DNA]</scope>
    <source>
        <strain evidence="3">DAOM:BR144</strain>
    </source>
</reference>
<dbReference type="VEuPathDB" id="FungiDB:PYU1_G014346"/>
<feature type="region of interest" description="Disordered" evidence="1">
    <location>
        <begin position="104"/>
        <end position="123"/>
    </location>
</feature>
<dbReference type="AlphaFoldDB" id="K3XAX8"/>
<dbReference type="EMBL" id="GL376565">
    <property type="status" value="NOT_ANNOTATED_CDS"/>
    <property type="molecule type" value="Genomic_DNA"/>
</dbReference>
<feature type="region of interest" description="Disordered" evidence="1">
    <location>
        <begin position="21"/>
        <end position="49"/>
    </location>
</feature>
<evidence type="ECO:0000256" key="1">
    <source>
        <dbReference type="SAM" id="MobiDB-lite"/>
    </source>
</evidence>
<protein>
    <submittedName>
        <fullName evidence="2">Uncharacterized protein</fullName>
    </submittedName>
</protein>
<dbReference type="InParanoid" id="K3XAX8"/>
<evidence type="ECO:0000313" key="3">
    <source>
        <dbReference type="Proteomes" id="UP000019132"/>
    </source>
</evidence>
<evidence type="ECO:0000313" key="2">
    <source>
        <dbReference type="EnsemblProtists" id="PYU1_T014377"/>
    </source>
</evidence>
<name>K3XAX8_GLOUD</name>
<sequence length="1172" mass="131161">MILQLQEYHERVQSACHSTYQFPLQPPASRSKSASTEKDSAKPPSRRGYCRAHVLETNKQFFLRRKPTPSSPFATPANAKDKTLPKPRDACVNFHQMTPRKDEFLFGNLRPPSRTRDHDGKHAMSGGIAKDHFALGPGQYDVVSIRPKTTTCVKFSPSDRFHDNFSTDQLGPGQYLTNDELTTRKAAVAVFSQTPRQTEAALHVSPTANVVSSYYYVPASSFLDKNAPQNDHPNWPRTPRLASQRHTIASVRAEQSRQKHCQQKIDYMEKNKIQVDQHRAVQRIRSARRRHLQGKSMARGDHDDDLGDEAAMSNELTLTAFKRRSSIFLDVSRQPIVPLSDLQNHSAKSALMRKASGNGVCSNASAFSSSTATTTAVAATKSVHENERSHHTLRGWVTLACIASVSMQFARLYQLVTLLRQVRAVEQRHVQQLVLTEWRRLDHARSVAYAKHVIFKNSFCLRFQLRIRQKAAHVSILRRFLSGLSIDVQFAVAMKKIKRKIMVIQHWWRHVQLMVRAREEALYHKWINVETRLRLEYINQMPHLQRIFHPPSGSSTAGVAHVPGRSHATSASALEMTLHKLLNLPDQKKWFTGRFVLTSDGCLRGYNSGNSGDADSGAKELVVEVKNFRCHFHNAGSGDRDDDFASLFDPTASSALHGNAHEASSAPLQVYHNYSNARWKPFLMAFRQGAFRFVLLTSSSPMPTEILSWKDKLERIGVAPGSGRVGGSISGPATAAGSSSSLLIVSDAGNEQYPSHGSSGGSYSSVGDFVQVSMQSGIHAPHSESSTLLLPMTPEGSLNSLASAGSFSLASGSSSHLATTSSTITSAHNPAAPRPGRLQARMKSMRNRTRMGMTVAEGELNYYVVDLLKDFPKVPVTLIWQTIREKLREKRKSFRAELYRYNLELFHFHRHQEQIKHIDVLDKFKEFFTLERPRRPHFRSLISNRKMEAIIRQIIEQLKVAAPSNPRQQQQLQRILDVPFRLRADKVAPVGQLPRVEPRKLGGAVDLLQLEHDLLRDDVVTRGREVQPVAEERGARRLVWVRRIEECVEVQDRSLLRFTDVHARARVRRRTLIAAVEVAVGGRARKARRVDDCGRCDEQDLGSSTGTCWYASEPLSSAASFAPSQSVTNDGENSVASSCSSAGSACFTNHLRAQDRSKSIQIVSQMRASSVP</sequence>
<feature type="compositionally biased region" description="Polar residues" evidence="1">
    <location>
        <begin position="21"/>
        <end position="34"/>
    </location>
</feature>
<organism evidence="2 3">
    <name type="scientific">Globisporangium ultimum (strain ATCC 200006 / CBS 805.95 / DAOM BR144)</name>
    <name type="common">Pythium ultimum</name>
    <dbReference type="NCBI Taxonomy" id="431595"/>
    <lineage>
        <taxon>Eukaryota</taxon>
        <taxon>Sar</taxon>
        <taxon>Stramenopiles</taxon>
        <taxon>Oomycota</taxon>
        <taxon>Peronosporomycetes</taxon>
        <taxon>Pythiales</taxon>
        <taxon>Pythiaceae</taxon>
        <taxon>Globisporangium</taxon>
    </lineage>
</organism>
<dbReference type="Proteomes" id="UP000019132">
    <property type="component" value="Unassembled WGS sequence"/>
</dbReference>
<feature type="region of interest" description="Disordered" evidence="1">
    <location>
        <begin position="287"/>
        <end position="306"/>
    </location>
</feature>
<keyword evidence="3" id="KW-1185">Reference proteome</keyword>